<keyword evidence="3" id="KW-0804">Transcription</keyword>
<dbReference type="EMBL" id="JACHNU010000002">
    <property type="protein sequence ID" value="MBB4662307.1"/>
    <property type="molecule type" value="Genomic_DNA"/>
</dbReference>
<dbReference type="GO" id="GO:0070063">
    <property type="term" value="F:RNA polymerase binding"/>
    <property type="evidence" value="ECO:0007669"/>
    <property type="project" value="InterPro"/>
</dbReference>
<evidence type="ECO:0000313" key="7">
    <source>
        <dbReference type="Proteomes" id="UP000585272"/>
    </source>
</evidence>
<proteinExistence type="inferred from homology"/>
<dbReference type="InterPro" id="IPR036953">
    <property type="entry name" value="GreA/GreB_C_sf"/>
</dbReference>
<feature type="domain" description="Transcription elongation factor GreA/GreB N-terminal" evidence="5">
    <location>
        <begin position="10"/>
        <end position="80"/>
    </location>
</feature>
<evidence type="ECO:0000259" key="4">
    <source>
        <dbReference type="Pfam" id="PF01272"/>
    </source>
</evidence>
<dbReference type="SUPFAM" id="SSF54534">
    <property type="entry name" value="FKBP-like"/>
    <property type="match status" value="1"/>
</dbReference>
<dbReference type="Pfam" id="PF03449">
    <property type="entry name" value="GreA_GreB_N"/>
    <property type="match status" value="1"/>
</dbReference>
<evidence type="ECO:0000256" key="2">
    <source>
        <dbReference type="ARBA" id="ARBA00023015"/>
    </source>
</evidence>
<dbReference type="Gene3D" id="3.10.50.30">
    <property type="entry name" value="Transcription elongation factor, GreA/GreB, C-terminal domain"/>
    <property type="match status" value="1"/>
</dbReference>
<evidence type="ECO:0000256" key="3">
    <source>
        <dbReference type="ARBA" id="ARBA00023163"/>
    </source>
</evidence>
<gene>
    <name evidence="6" type="ORF">BDZ31_001893</name>
</gene>
<dbReference type="PIRSF" id="PIRSF006092">
    <property type="entry name" value="GreA_GreB"/>
    <property type="match status" value="1"/>
</dbReference>
<name>A0A840IBK9_9ACTN</name>
<dbReference type="InterPro" id="IPR023459">
    <property type="entry name" value="Tscrpt_elong_fac_GreA/B_fam"/>
</dbReference>
<dbReference type="Gene3D" id="1.10.287.180">
    <property type="entry name" value="Transcription elongation factor, GreA/GreB, N-terminal domain"/>
    <property type="match status" value="1"/>
</dbReference>
<dbReference type="InterPro" id="IPR022691">
    <property type="entry name" value="Tscrpt_elong_fac_GreA/B_N"/>
</dbReference>
<feature type="domain" description="Transcription elongation factor GreA/GreB C-terminal" evidence="4">
    <location>
        <begin position="87"/>
        <end position="157"/>
    </location>
</feature>
<keyword evidence="6" id="KW-0648">Protein biosynthesis</keyword>
<comment type="similarity">
    <text evidence="1">Belongs to the GreA/GreB family.</text>
</comment>
<dbReference type="InterPro" id="IPR036805">
    <property type="entry name" value="Tscrpt_elong_fac_GreA/B_N_sf"/>
</dbReference>
<protein>
    <submittedName>
        <fullName evidence="6">Transcription elongation factor GreA</fullName>
    </submittedName>
</protein>
<keyword evidence="2" id="KW-0805">Transcription regulation</keyword>
<dbReference type="Pfam" id="PF01272">
    <property type="entry name" value="GreA_GreB"/>
    <property type="match status" value="1"/>
</dbReference>
<dbReference type="SUPFAM" id="SSF46557">
    <property type="entry name" value="GreA transcript cleavage protein, N-terminal domain"/>
    <property type="match status" value="1"/>
</dbReference>
<evidence type="ECO:0000256" key="1">
    <source>
        <dbReference type="ARBA" id="ARBA00008213"/>
    </source>
</evidence>
<evidence type="ECO:0000313" key="6">
    <source>
        <dbReference type="EMBL" id="MBB4662307.1"/>
    </source>
</evidence>
<dbReference type="PROSITE" id="PS00830">
    <property type="entry name" value="GREAB_2"/>
    <property type="match status" value="1"/>
</dbReference>
<keyword evidence="6" id="KW-0251">Elongation factor</keyword>
<comment type="caution">
    <text evidence="6">The sequence shown here is derived from an EMBL/GenBank/DDBJ whole genome shotgun (WGS) entry which is preliminary data.</text>
</comment>
<dbReference type="PANTHER" id="PTHR30437:SF5">
    <property type="entry name" value="REGULATOR OF NUCLEOSIDE DIPHOSPHATE KINASE"/>
    <property type="match status" value="1"/>
</dbReference>
<dbReference type="InterPro" id="IPR018151">
    <property type="entry name" value="TF_GreA/GreB_CS"/>
</dbReference>
<evidence type="ECO:0000259" key="5">
    <source>
        <dbReference type="Pfam" id="PF03449"/>
    </source>
</evidence>
<sequence>MSTVANQQQLITREGYERLRAELDRLTTIQRRRVADDLRDARDDGSEPGENAGLAGLLDDQAALERRIEELRTTLSLVTVADPPALGVAGIGQRIRIRIGGGGPRDCQLVGPVEADPATGGISIVSPIGQALVGLRAGETVEVVTPGGIRVVELISVG</sequence>
<organism evidence="6 7">
    <name type="scientific">Conexibacter arvalis</name>
    <dbReference type="NCBI Taxonomy" id="912552"/>
    <lineage>
        <taxon>Bacteria</taxon>
        <taxon>Bacillati</taxon>
        <taxon>Actinomycetota</taxon>
        <taxon>Thermoleophilia</taxon>
        <taxon>Solirubrobacterales</taxon>
        <taxon>Conexibacteraceae</taxon>
        <taxon>Conexibacter</taxon>
    </lineage>
</organism>
<dbReference type="PANTHER" id="PTHR30437">
    <property type="entry name" value="TRANSCRIPTION ELONGATION FACTOR GREA"/>
    <property type="match status" value="1"/>
</dbReference>
<dbReference type="GO" id="GO:0006354">
    <property type="term" value="P:DNA-templated transcription elongation"/>
    <property type="evidence" value="ECO:0007669"/>
    <property type="project" value="TreeGrafter"/>
</dbReference>
<reference evidence="6 7" key="1">
    <citation type="submission" date="2020-08" db="EMBL/GenBank/DDBJ databases">
        <title>Genomic Encyclopedia of Archaeal and Bacterial Type Strains, Phase II (KMG-II): from individual species to whole genera.</title>
        <authorList>
            <person name="Goeker M."/>
        </authorList>
    </citation>
    <scope>NUCLEOTIDE SEQUENCE [LARGE SCALE GENOMIC DNA]</scope>
    <source>
        <strain evidence="6 7">DSM 23288</strain>
    </source>
</reference>
<dbReference type="RefSeq" id="WP_183341401.1">
    <property type="nucleotide sequence ID" value="NZ_JACHNU010000002.1"/>
</dbReference>
<dbReference type="GO" id="GO:0003677">
    <property type="term" value="F:DNA binding"/>
    <property type="evidence" value="ECO:0007669"/>
    <property type="project" value="InterPro"/>
</dbReference>
<dbReference type="AlphaFoldDB" id="A0A840IBK9"/>
<dbReference type="GO" id="GO:0003746">
    <property type="term" value="F:translation elongation factor activity"/>
    <property type="evidence" value="ECO:0007669"/>
    <property type="project" value="UniProtKB-KW"/>
</dbReference>
<dbReference type="GO" id="GO:0032784">
    <property type="term" value="P:regulation of DNA-templated transcription elongation"/>
    <property type="evidence" value="ECO:0007669"/>
    <property type="project" value="InterPro"/>
</dbReference>
<keyword evidence="7" id="KW-1185">Reference proteome</keyword>
<accession>A0A840IBK9</accession>
<dbReference type="InterPro" id="IPR001437">
    <property type="entry name" value="Tscrpt_elong_fac_GreA/B_C"/>
</dbReference>
<dbReference type="Proteomes" id="UP000585272">
    <property type="component" value="Unassembled WGS sequence"/>
</dbReference>